<dbReference type="AlphaFoldDB" id="A0A397IB09"/>
<dbReference type="STRING" id="1348612.A0A397IB09"/>
<keyword evidence="1 6" id="KW-1134">Transmembrane beta strand</keyword>
<dbReference type="GO" id="GO:1990456">
    <property type="term" value="P:mitochondrion-endoplasmic reticulum membrane tethering"/>
    <property type="evidence" value="ECO:0007669"/>
    <property type="project" value="UniProtKB-UniRule"/>
</dbReference>
<dbReference type="Pfam" id="PF12519">
    <property type="entry name" value="MDM10"/>
    <property type="match status" value="1"/>
</dbReference>
<reference evidence="7 8" key="1">
    <citation type="submission" date="2018-08" db="EMBL/GenBank/DDBJ databases">
        <title>Genome and evolution of the arbuscular mycorrhizal fungus Diversispora epigaea (formerly Glomus versiforme) and its bacterial endosymbionts.</title>
        <authorList>
            <person name="Sun X."/>
            <person name="Fei Z."/>
            <person name="Harrison M."/>
        </authorList>
    </citation>
    <scope>NUCLEOTIDE SEQUENCE [LARGE SCALE GENOMIC DNA]</scope>
    <source>
        <strain evidence="7 8">IT104</strain>
    </source>
</reference>
<dbReference type="HAMAP" id="MF_03102">
    <property type="entry name" value="Mdm10"/>
    <property type="match status" value="1"/>
</dbReference>
<keyword evidence="8" id="KW-1185">Reference proteome</keyword>
<accession>A0A397IB09</accession>
<comment type="function">
    <text evidence="6">Component of the ERMES/MDM complex, which serves as a molecular tether to connect the endoplasmic reticulum and mitochondria. Components of this complex are involved in the control of mitochondrial shape and protein biogenesis and may function in phospholipid exchange. MDM10 is involved in the late assembly steps of the general translocase of the mitochondrial outer membrane (TOM complex). Functions in the TOM40-specific route of the assembly of outer membrane beta-barrel proteins, including the association of TOM40 with the receptor TOM22 and small TOM proteins. Can associate with the SAM(core) complex as well as the MDM12-MMM1 complex, both involved in late steps of the major beta-barrel assembly pathway, that is responsible for biogenesis of all outer membrane beta-barrel proteins. May act as a switch that shuttles between both complexes and channels precursor proteins into the TOM40-specific pathway. Plays a role in mitochondrial morphology and in the inheritance of mitochondria.</text>
</comment>
<evidence type="ECO:0000256" key="6">
    <source>
        <dbReference type="HAMAP-Rule" id="MF_03102"/>
    </source>
</evidence>
<evidence type="ECO:0000256" key="3">
    <source>
        <dbReference type="ARBA" id="ARBA00022787"/>
    </source>
</evidence>
<evidence type="ECO:0000313" key="8">
    <source>
        <dbReference type="Proteomes" id="UP000266861"/>
    </source>
</evidence>
<dbReference type="GO" id="GO:0032865">
    <property type="term" value="C:ERMES complex"/>
    <property type="evidence" value="ECO:0007669"/>
    <property type="project" value="UniProtKB-UniRule"/>
</dbReference>
<comment type="subunit">
    <text evidence="6">Component of the ER-mitochondria encounter structure (ERMES) or MDM complex, composed of MMM1, MDM10, MDM12 and MDM34. Associates with the mitochondrial outer membrane sorting assembly machinery SAM(core) complex.</text>
</comment>
<comment type="subcellular location">
    <subcellularLocation>
        <location evidence="6">Mitochondrion outer membrane</location>
        <topology evidence="6">Multi-pass membrane protein</topology>
    </subcellularLocation>
    <text evidence="6">The ERMES/MDM complex localizes to a few discrete foci (around 10 per single cell), that represent mitochondria-endoplasmic reticulum junctions. These foci are often found next to mtDNA nucleoids.</text>
</comment>
<evidence type="ECO:0000256" key="2">
    <source>
        <dbReference type="ARBA" id="ARBA00022692"/>
    </source>
</evidence>
<gene>
    <name evidence="6" type="primary">MDM10</name>
    <name evidence="7" type="ORF">Glove_238g7</name>
</gene>
<sequence>MIGCGNLKKCMQDNAFLASTNNFFLFIVKMHDFMSYCLRQYYKTTGWNEDNQYSNLCAASQAILDFDPPRGFNFEISKIQTSMFKSSYTMNASPILNGSIGYLFTSRPLIVDPSSHLNFVEIIDRFHINYSPRLMPAVENQTIDASSKDYLLYGRLYIPTGRLEAMYSKKFSSLMQCVIRGVSESRMKAASHCTAELQYDTGKWCTEFSFTTDGELFGIKGLYNLASHTIEQVNMDVERDSMTITQEIKINSENSNIKSTYNEKNFNTESSKMQEENEEVEALKGEWSIGAELFYGVRERSGGVSAGIRYRTLPQYSLHSPVTATYIFNPIMGYMSAAFAAQVSEDLSLCPRFGFNMYSYESDLMIGAEWWQREKIEEDKNQNSKGEIQGVVKATISTEQGIKLLWEGRYGKTLFGLGLVADIKSGISPIRSVGLQFQYFS</sequence>
<dbReference type="GO" id="GO:0045040">
    <property type="term" value="P:protein insertion into mitochondrial outer membrane"/>
    <property type="evidence" value="ECO:0007669"/>
    <property type="project" value="UniProtKB-UniRule"/>
</dbReference>
<evidence type="ECO:0000256" key="5">
    <source>
        <dbReference type="ARBA" id="ARBA00023136"/>
    </source>
</evidence>
<comment type="domain">
    <text evidence="6">Lacks alpha-helical transmembrane segments, suggesting that it resides in the membrane via beta-sheet conformations similar to those predicted for other outer membrane proteins and porin.</text>
</comment>
<dbReference type="OrthoDB" id="2103793at2759"/>
<dbReference type="GO" id="GO:0070096">
    <property type="term" value="P:mitochondrial outer membrane translocase complex assembly"/>
    <property type="evidence" value="ECO:0007669"/>
    <property type="project" value="UniProtKB-UniRule"/>
</dbReference>
<dbReference type="Proteomes" id="UP000266861">
    <property type="component" value="Unassembled WGS sequence"/>
</dbReference>
<dbReference type="GO" id="GO:0015914">
    <property type="term" value="P:phospholipid transport"/>
    <property type="evidence" value="ECO:0007669"/>
    <property type="project" value="TreeGrafter"/>
</dbReference>
<proteinExistence type="inferred from homology"/>
<keyword evidence="4 6" id="KW-0496">Mitochondrion</keyword>
<comment type="similarity">
    <text evidence="6">Belongs to the MDM10 family.</text>
</comment>
<dbReference type="GO" id="GO:0051654">
    <property type="term" value="P:establishment of mitochondrion localization"/>
    <property type="evidence" value="ECO:0007669"/>
    <property type="project" value="TreeGrafter"/>
</dbReference>
<evidence type="ECO:0000256" key="1">
    <source>
        <dbReference type="ARBA" id="ARBA00022452"/>
    </source>
</evidence>
<protein>
    <recommendedName>
        <fullName evidence="6">Mitochondrial distribution and morphology protein 10</fullName>
    </recommendedName>
    <alternativeName>
        <fullName evidence="6">Mitochondrial inheritance component MDM10</fullName>
    </alternativeName>
</protein>
<keyword evidence="3 6" id="KW-1000">Mitochondrion outer membrane</keyword>
<comment type="caution">
    <text evidence="7">The sequence shown here is derived from an EMBL/GenBank/DDBJ whole genome shotgun (WGS) entry which is preliminary data.</text>
</comment>
<organism evidence="7 8">
    <name type="scientific">Diversispora epigaea</name>
    <dbReference type="NCBI Taxonomy" id="1348612"/>
    <lineage>
        <taxon>Eukaryota</taxon>
        <taxon>Fungi</taxon>
        <taxon>Fungi incertae sedis</taxon>
        <taxon>Mucoromycota</taxon>
        <taxon>Glomeromycotina</taxon>
        <taxon>Glomeromycetes</taxon>
        <taxon>Diversisporales</taxon>
        <taxon>Diversisporaceae</taxon>
        <taxon>Diversispora</taxon>
    </lineage>
</organism>
<keyword evidence="5 6" id="KW-0472">Membrane</keyword>
<dbReference type="GO" id="GO:0001401">
    <property type="term" value="C:SAM complex"/>
    <property type="evidence" value="ECO:0007669"/>
    <property type="project" value="TreeGrafter"/>
</dbReference>
<name>A0A397IB09_9GLOM</name>
<evidence type="ECO:0000256" key="4">
    <source>
        <dbReference type="ARBA" id="ARBA00023128"/>
    </source>
</evidence>
<keyword evidence="2 6" id="KW-0812">Transmembrane</keyword>
<dbReference type="PANTHER" id="PTHR28035:SF1">
    <property type="entry name" value="MITOCHONDRIAL DISTRIBUTION AND MORPHOLOGY PROTEIN 10"/>
    <property type="match status" value="1"/>
</dbReference>
<dbReference type="InterPro" id="IPR027539">
    <property type="entry name" value="Mdm10"/>
</dbReference>
<evidence type="ECO:0000313" key="7">
    <source>
        <dbReference type="EMBL" id="RHZ72825.1"/>
    </source>
</evidence>
<dbReference type="PANTHER" id="PTHR28035">
    <property type="entry name" value="MITOCHONDRIAL DISTRIBUTION AND MORPHOLOGY PROTEIN 10"/>
    <property type="match status" value="1"/>
</dbReference>
<dbReference type="EMBL" id="PQFF01000220">
    <property type="protein sequence ID" value="RHZ72825.1"/>
    <property type="molecule type" value="Genomic_DNA"/>
</dbReference>